<gene>
    <name evidence="2" type="ORF">HDA43_006434</name>
</gene>
<evidence type="ECO:0000313" key="2">
    <source>
        <dbReference type="EMBL" id="NYF44207.1"/>
    </source>
</evidence>
<dbReference type="AlphaFoldDB" id="A0A852V2Z5"/>
<comment type="caution">
    <text evidence="2">The sequence shown here is derived from an EMBL/GenBank/DDBJ whole genome shotgun (WGS) entry which is preliminary data.</text>
</comment>
<sequence length="78" mass="7677">MPIEDAISSGRRPATAVIAAPGERPETTGGIGRIGKSFATASSAGAATPAARSRPGSAAGFRLARPVPGTAEIRGTAF</sequence>
<organism evidence="2 3">
    <name type="scientific">Streptosporangium sandarakinum</name>
    <dbReference type="NCBI Taxonomy" id="1260955"/>
    <lineage>
        <taxon>Bacteria</taxon>
        <taxon>Bacillati</taxon>
        <taxon>Actinomycetota</taxon>
        <taxon>Actinomycetes</taxon>
        <taxon>Streptosporangiales</taxon>
        <taxon>Streptosporangiaceae</taxon>
        <taxon>Streptosporangium</taxon>
    </lineage>
</organism>
<protein>
    <submittedName>
        <fullName evidence="2">Uncharacterized protein</fullName>
    </submittedName>
</protein>
<dbReference type="RefSeq" id="WP_179828169.1">
    <property type="nucleotide sequence ID" value="NZ_JACCCO010000003.1"/>
</dbReference>
<evidence type="ECO:0000256" key="1">
    <source>
        <dbReference type="SAM" id="MobiDB-lite"/>
    </source>
</evidence>
<reference evidence="2 3" key="1">
    <citation type="submission" date="2020-07" db="EMBL/GenBank/DDBJ databases">
        <title>Sequencing the genomes of 1000 actinobacteria strains.</title>
        <authorList>
            <person name="Klenk H.-P."/>
        </authorList>
    </citation>
    <scope>NUCLEOTIDE SEQUENCE [LARGE SCALE GENOMIC DNA]</scope>
    <source>
        <strain evidence="2 3">DSM 45763</strain>
    </source>
</reference>
<feature type="region of interest" description="Disordered" evidence="1">
    <location>
        <begin position="43"/>
        <end position="62"/>
    </location>
</feature>
<name>A0A852V2Z5_9ACTN</name>
<evidence type="ECO:0000313" key="3">
    <source>
        <dbReference type="Proteomes" id="UP000576393"/>
    </source>
</evidence>
<dbReference type="EMBL" id="JACCCO010000003">
    <property type="protein sequence ID" value="NYF44207.1"/>
    <property type="molecule type" value="Genomic_DNA"/>
</dbReference>
<proteinExistence type="predicted"/>
<keyword evidence="3" id="KW-1185">Reference proteome</keyword>
<accession>A0A852V2Z5</accession>
<dbReference type="Proteomes" id="UP000576393">
    <property type="component" value="Unassembled WGS sequence"/>
</dbReference>